<dbReference type="RefSeq" id="WP_159822892.1">
    <property type="nucleotide sequence ID" value="NZ_CABWNB010000002.1"/>
</dbReference>
<feature type="transmembrane region" description="Helical" evidence="6">
    <location>
        <begin position="295"/>
        <end position="320"/>
    </location>
</feature>
<comment type="caution">
    <text evidence="7">The sequence shown here is derived from an EMBL/GenBank/DDBJ whole genome shotgun (WGS) entry which is preliminary data.</text>
</comment>
<feature type="transmembrane region" description="Helical" evidence="6">
    <location>
        <begin position="30"/>
        <end position="52"/>
    </location>
</feature>
<dbReference type="EMBL" id="JACHHI010000003">
    <property type="protein sequence ID" value="MBB6477893.1"/>
    <property type="molecule type" value="Genomic_DNA"/>
</dbReference>
<dbReference type="InterPro" id="IPR002293">
    <property type="entry name" value="AA/rel_permease1"/>
</dbReference>
<feature type="transmembrane region" description="Helical" evidence="6">
    <location>
        <begin position="377"/>
        <end position="394"/>
    </location>
</feature>
<feature type="transmembrane region" description="Helical" evidence="6">
    <location>
        <begin position="214"/>
        <end position="239"/>
    </location>
</feature>
<keyword evidence="5 6" id="KW-0472">Membrane</keyword>
<dbReference type="PIRSF" id="PIRSF006060">
    <property type="entry name" value="AA_transporter"/>
    <property type="match status" value="1"/>
</dbReference>
<evidence type="ECO:0000256" key="5">
    <source>
        <dbReference type="ARBA" id="ARBA00023136"/>
    </source>
</evidence>
<dbReference type="PANTHER" id="PTHR43243:SF4">
    <property type="entry name" value="CATIONIC AMINO ACID TRANSPORTER 4"/>
    <property type="match status" value="1"/>
</dbReference>
<feature type="transmembrane region" description="Helical" evidence="6">
    <location>
        <begin position="431"/>
        <end position="449"/>
    </location>
</feature>
<dbReference type="AlphaFoldDB" id="A0A841R2A4"/>
<dbReference type="PANTHER" id="PTHR43243">
    <property type="entry name" value="INNER MEMBRANE TRANSPORTER YGJI-RELATED"/>
    <property type="match status" value="1"/>
</dbReference>
<evidence type="ECO:0000256" key="2">
    <source>
        <dbReference type="ARBA" id="ARBA00022448"/>
    </source>
</evidence>
<keyword evidence="3 6" id="KW-0812">Transmembrane</keyword>
<name>A0A841R2A4_9FIRM</name>
<evidence type="ECO:0000256" key="3">
    <source>
        <dbReference type="ARBA" id="ARBA00022692"/>
    </source>
</evidence>
<dbReference type="Proteomes" id="UP000591941">
    <property type="component" value="Unassembled WGS sequence"/>
</dbReference>
<organism evidence="7 8">
    <name type="scientific">Negativicoccus succinicivorans</name>
    <dbReference type="NCBI Taxonomy" id="620903"/>
    <lineage>
        <taxon>Bacteria</taxon>
        <taxon>Bacillati</taxon>
        <taxon>Bacillota</taxon>
        <taxon>Negativicutes</taxon>
        <taxon>Veillonellales</taxon>
        <taxon>Veillonellaceae</taxon>
        <taxon>Negativicoccus</taxon>
    </lineage>
</organism>
<dbReference type="OrthoDB" id="9762947at2"/>
<keyword evidence="8" id="KW-1185">Reference proteome</keyword>
<evidence type="ECO:0000256" key="1">
    <source>
        <dbReference type="ARBA" id="ARBA00004141"/>
    </source>
</evidence>
<gene>
    <name evidence="7" type="ORF">HNR45_000926</name>
</gene>
<feature type="transmembrane region" description="Helical" evidence="6">
    <location>
        <begin position="152"/>
        <end position="170"/>
    </location>
</feature>
<keyword evidence="2" id="KW-0813">Transport</keyword>
<proteinExistence type="predicted"/>
<reference evidence="7 8" key="1">
    <citation type="submission" date="2020-08" db="EMBL/GenBank/DDBJ databases">
        <title>Genomic Encyclopedia of Type Strains, Phase IV (KMG-IV): sequencing the most valuable type-strain genomes for metagenomic binning, comparative biology and taxonomic classification.</title>
        <authorList>
            <person name="Goeker M."/>
        </authorList>
    </citation>
    <scope>NUCLEOTIDE SEQUENCE [LARGE SCALE GENOMIC DNA]</scope>
    <source>
        <strain evidence="7 8">DSM 21255</strain>
    </source>
</reference>
<evidence type="ECO:0000313" key="7">
    <source>
        <dbReference type="EMBL" id="MBB6477893.1"/>
    </source>
</evidence>
<evidence type="ECO:0000256" key="4">
    <source>
        <dbReference type="ARBA" id="ARBA00022989"/>
    </source>
</evidence>
<evidence type="ECO:0000313" key="8">
    <source>
        <dbReference type="Proteomes" id="UP000591941"/>
    </source>
</evidence>
<comment type="subcellular location">
    <subcellularLocation>
        <location evidence="1">Membrane</location>
        <topology evidence="1">Multi-pass membrane protein</topology>
    </subcellularLocation>
</comment>
<feature type="transmembrane region" description="Helical" evidence="6">
    <location>
        <begin position="58"/>
        <end position="80"/>
    </location>
</feature>
<feature type="transmembrane region" description="Helical" evidence="6">
    <location>
        <begin position="251"/>
        <end position="275"/>
    </location>
</feature>
<keyword evidence="4 6" id="KW-1133">Transmembrane helix</keyword>
<feature type="transmembrane region" description="Helical" evidence="6">
    <location>
        <begin position="101"/>
        <end position="128"/>
    </location>
</feature>
<sequence>MELFRKKSLGMFQHNLAQSSLKKGLNAIDITLLGLGIIIGTGIFVLTGVVAADYAGPGIMLSFILAGITCAFVALAYSELAAALPVAGSGYTYTYSTLGEIVAWLVGWGLILEYSVGSATVAVGWSAYLTGLLKSTGFHLPQALTAGPMEGGLINLPAMLIVGIITLLLIRGTKESARVNKILVFIKVAAIFIFLFLAAPSVEPVNWVPVLPFGWHGVSAGTAVIFFSYIGFDCIATAAEETNNPNRDMPIGIIASLLICTLLYIAVSAVLTGVVPYSDLNNAEPVAYVLRHLGYSFGSALVGTGALCGLSTVILVFLFAQSRVFFAMSRDGLLPKSFSKVNAKTGTPVEVTLIVGTLVAIMAGLTPIHVIAEMTSAGTLFAFLCSLLGVMILRKRHPELPRPFRCPALYPMATLGIVFCGYIFSNLSVHTFMMFGGWLFVGLLIYLFYGHKHSVLSVGSDAHRRYRAQVEDSETFGAGTTAASES</sequence>
<dbReference type="GeneID" id="93486207"/>
<feature type="transmembrane region" description="Helical" evidence="6">
    <location>
        <begin position="351"/>
        <end position="371"/>
    </location>
</feature>
<feature type="transmembrane region" description="Helical" evidence="6">
    <location>
        <begin position="182"/>
        <end position="202"/>
    </location>
</feature>
<protein>
    <submittedName>
        <fullName evidence="7">APA family basic amino acid/polyamine antiporter</fullName>
    </submittedName>
</protein>
<dbReference type="GO" id="GO:0016020">
    <property type="term" value="C:membrane"/>
    <property type="evidence" value="ECO:0007669"/>
    <property type="project" value="UniProtKB-SubCell"/>
</dbReference>
<dbReference type="GO" id="GO:0015171">
    <property type="term" value="F:amino acid transmembrane transporter activity"/>
    <property type="evidence" value="ECO:0007669"/>
    <property type="project" value="TreeGrafter"/>
</dbReference>
<dbReference type="Gene3D" id="1.20.1740.10">
    <property type="entry name" value="Amino acid/polyamine transporter I"/>
    <property type="match status" value="1"/>
</dbReference>
<evidence type="ECO:0000256" key="6">
    <source>
        <dbReference type="SAM" id="Phobius"/>
    </source>
</evidence>
<dbReference type="Pfam" id="PF13520">
    <property type="entry name" value="AA_permease_2"/>
    <property type="match status" value="1"/>
</dbReference>
<feature type="transmembrane region" description="Helical" evidence="6">
    <location>
        <begin position="406"/>
        <end position="425"/>
    </location>
</feature>
<accession>A0A841R2A4</accession>